<keyword evidence="3" id="KW-1185">Reference proteome</keyword>
<dbReference type="AlphaFoldDB" id="A0A640SY84"/>
<accession>A0A640SY84</accession>
<protein>
    <submittedName>
        <fullName evidence="2">Uncharacterized protein</fullName>
    </submittedName>
</protein>
<evidence type="ECO:0000256" key="1">
    <source>
        <dbReference type="SAM" id="MobiDB-lite"/>
    </source>
</evidence>
<feature type="compositionally biased region" description="Polar residues" evidence="1">
    <location>
        <begin position="70"/>
        <end position="92"/>
    </location>
</feature>
<dbReference type="Proteomes" id="UP000430079">
    <property type="component" value="Unassembled WGS sequence"/>
</dbReference>
<evidence type="ECO:0000313" key="3">
    <source>
        <dbReference type="Proteomes" id="UP000430079"/>
    </source>
</evidence>
<evidence type="ECO:0000313" key="2">
    <source>
        <dbReference type="EMBL" id="GFE14375.1"/>
    </source>
</evidence>
<reference evidence="2 3" key="1">
    <citation type="submission" date="2019-12" db="EMBL/GenBank/DDBJ databases">
        <title>Whole genome shotgun sequence of Streptomyces hygroscopicus subsp. glebosus NBRC 13786.</title>
        <authorList>
            <person name="Ichikawa N."/>
            <person name="Kimura A."/>
            <person name="Kitahashi Y."/>
            <person name="Komaki H."/>
            <person name="Tamura T."/>
        </authorList>
    </citation>
    <scope>NUCLEOTIDE SEQUENCE [LARGE SCALE GENOMIC DNA]</scope>
    <source>
        <strain evidence="2 3">NBRC 13786</strain>
    </source>
</reference>
<organism evidence="2 3">
    <name type="scientific">Streptomyces glebosus</name>
    <dbReference type="NCBI Taxonomy" id="249580"/>
    <lineage>
        <taxon>Bacteria</taxon>
        <taxon>Bacillati</taxon>
        <taxon>Actinomycetota</taxon>
        <taxon>Actinomycetes</taxon>
        <taxon>Kitasatosporales</taxon>
        <taxon>Streptomycetaceae</taxon>
        <taxon>Streptomyces</taxon>
    </lineage>
</organism>
<dbReference type="EMBL" id="BLIO01000001">
    <property type="protein sequence ID" value="GFE14375.1"/>
    <property type="molecule type" value="Genomic_DNA"/>
</dbReference>
<feature type="compositionally biased region" description="Basic and acidic residues" evidence="1">
    <location>
        <begin position="41"/>
        <end position="66"/>
    </location>
</feature>
<proteinExistence type="predicted"/>
<feature type="region of interest" description="Disordered" evidence="1">
    <location>
        <begin position="28"/>
        <end position="92"/>
    </location>
</feature>
<name>A0A640SY84_9ACTN</name>
<gene>
    <name evidence="2" type="ORF">Sgleb_24220</name>
</gene>
<comment type="caution">
    <text evidence="2">The sequence shown here is derived from an EMBL/GenBank/DDBJ whole genome shotgun (WGS) entry which is preliminary data.</text>
</comment>
<sequence length="92" mass="9865">MNPASLRRLEAASSAPLLAFLSRLLTPKWRRGPGSLSARGADLREDRSSAHFREGKQPGSARRDDVLTSPHDSGNDHSTGAAQWLGNTCPAT</sequence>